<feature type="domain" description="AAA+ ATPase" evidence="2">
    <location>
        <begin position="233"/>
        <end position="363"/>
    </location>
</feature>
<comment type="similarity">
    <text evidence="1">Belongs to the GSP E family.</text>
</comment>
<evidence type="ECO:0000313" key="4">
    <source>
        <dbReference type="Proteomes" id="UP000708298"/>
    </source>
</evidence>
<name>A0A964DZQ6_9PROT</name>
<dbReference type="PANTHER" id="PTHR30486:SF15">
    <property type="entry name" value="TYPE II_IV SECRETION SYSTEM ATPASE"/>
    <property type="match status" value="1"/>
</dbReference>
<reference evidence="3" key="1">
    <citation type="journal article" date="2021" name="Microorganisms">
        <title>Acidisoma silvae sp. nov. and Acidisomacellulosilytica sp. nov., Two Acidophilic Bacteria Isolated from Decaying Wood, Hydrolyzing Cellulose and Producing Poly-3-hydroxybutyrate.</title>
        <authorList>
            <person name="Mieszkin S."/>
            <person name="Pouder E."/>
            <person name="Uroz S."/>
            <person name="Simon-Colin C."/>
            <person name="Alain K."/>
        </authorList>
    </citation>
    <scope>NUCLEOTIDE SEQUENCE</scope>
    <source>
        <strain evidence="3">HW T2.11</strain>
    </source>
</reference>
<dbReference type="InterPro" id="IPR003593">
    <property type="entry name" value="AAA+_ATPase"/>
</dbReference>
<dbReference type="EMBL" id="JAESVB010000004">
    <property type="protein sequence ID" value="MCB8875898.1"/>
    <property type="molecule type" value="Genomic_DNA"/>
</dbReference>
<dbReference type="InterPro" id="IPR001482">
    <property type="entry name" value="T2SS/T4SS_dom"/>
</dbReference>
<dbReference type="InterPro" id="IPR050921">
    <property type="entry name" value="T4SS_GSP_E_ATPase"/>
</dbReference>
<dbReference type="Gene3D" id="3.40.50.300">
    <property type="entry name" value="P-loop containing nucleotide triphosphate hydrolases"/>
    <property type="match status" value="1"/>
</dbReference>
<dbReference type="AlphaFoldDB" id="A0A964DZQ6"/>
<sequence length="459" mass="50117">MSGTAVRPAFGRRPTMAEAMALPAVIAAEAAPAQAIPVHSAPAAIIAELRTLCLGRLDPAAVAAVAPERLQTEVERLIGEIATDRRIQLNAREQRQLAGDLVNDMLGLGPLEPLLADDTIADIMVNGPDRIFIERLGKVYQANVRFRDTEHLAGICQRIATAVGRRVDESSPMVDARLQDGSRVNIVFTPLALDGPYISIRKFRKRTINFDDLVGFGTMTQQVASILKLAASARFNVVISGGTGSGKTTMMNAMSQLIDPGERVVTVEDAAELQLQQPHVVRLETRPPNLEGKGEVTQRDLVRNALRMRPDRIIIGEVRAGEAFDMLQAMNTGHDGSMSTIHANTTRDALTRIENMVQMGNMGLPSFAIRTQIVGAVNLIVQVGRQRDGGRRVQQVTEVCGMEGDVVIMNDIFKLEILGEGPDGRFRTRYAVSRDRPAAHSRLAYFNLDQAWMDALDSE</sequence>
<reference evidence="3" key="2">
    <citation type="submission" date="2021-01" db="EMBL/GenBank/DDBJ databases">
        <authorList>
            <person name="Mieszkin S."/>
            <person name="Pouder E."/>
            <person name="Alain K."/>
        </authorList>
    </citation>
    <scope>NUCLEOTIDE SEQUENCE</scope>
    <source>
        <strain evidence="3">HW T2.11</strain>
    </source>
</reference>
<protein>
    <submittedName>
        <fullName evidence="3">CpaF family protein</fullName>
    </submittedName>
</protein>
<dbReference type="InterPro" id="IPR027417">
    <property type="entry name" value="P-loop_NTPase"/>
</dbReference>
<keyword evidence="4" id="KW-1185">Reference proteome</keyword>
<dbReference type="SMART" id="SM00382">
    <property type="entry name" value="AAA"/>
    <property type="match status" value="1"/>
</dbReference>
<dbReference type="Proteomes" id="UP000708298">
    <property type="component" value="Unassembled WGS sequence"/>
</dbReference>
<evidence type="ECO:0000313" key="3">
    <source>
        <dbReference type="EMBL" id="MCB8875898.1"/>
    </source>
</evidence>
<dbReference type="RefSeq" id="WP_227321541.1">
    <property type="nucleotide sequence ID" value="NZ_JAESVB010000004.1"/>
</dbReference>
<gene>
    <name evidence="3" type="ORF">ASILVAE211_11960</name>
</gene>
<dbReference type="Gene3D" id="3.30.450.380">
    <property type="match status" value="1"/>
</dbReference>
<dbReference type="Pfam" id="PF00437">
    <property type="entry name" value="T2SSE"/>
    <property type="match status" value="1"/>
</dbReference>
<dbReference type="CDD" id="cd01130">
    <property type="entry name" value="VirB11-like_ATPase"/>
    <property type="match status" value="1"/>
</dbReference>
<proteinExistence type="inferred from homology"/>
<accession>A0A964DZQ6</accession>
<comment type="caution">
    <text evidence="3">The sequence shown here is derived from an EMBL/GenBank/DDBJ whole genome shotgun (WGS) entry which is preliminary data.</text>
</comment>
<dbReference type="GO" id="GO:0016887">
    <property type="term" value="F:ATP hydrolysis activity"/>
    <property type="evidence" value="ECO:0007669"/>
    <property type="project" value="InterPro"/>
</dbReference>
<evidence type="ECO:0000259" key="2">
    <source>
        <dbReference type="SMART" id="SM00382"/>
    </source>
</evidence>
<organism evidence="3 4">
    <name type="scientific">Acidisoma silvae</name>
    <dbReference type="NCBI Taxonomy" id="2802396"/>
    <lineage>
        <taxon>Bacteria</taxon>
        <taxon>Pseudomonadati</taxon>
        <taxon>Pseudomonadota</taxon>
        <taxon>Alphaproteobacteria</taxon>
        <taxon>Acetobacterales</taxon>
        <taxon>Acidocellaceae</taxon>
        <taxon>Acidisoma</taxon>
    </lineage>
</organism>
<dbReference type="PANTHER" id="PTHR30486">
    <property type="entry name" value="TWITCHING MOTILITY PROTEIN PILT"/>
    <property type="match status" value="1"/>
</dbReference>
<dbReference type="SUPFAM" id="SSF52540">
    <property type="entry name" value="P-loop containing nucleoside triphosphate hydrolases"/>
    <property type="match status" value="1"/>
</dbReference>
<evidence type="ECO:0000256" key="1">
    <source>
        <dbReference type="ARBA" id="ARBA00006611"/>
    </source>
</evidence>